<evidence type="ECO:0000256" key="4">
    <source>
        <dbReference type="ARBA" id="ARBA00023186"/>
    </source>
</evidence>
<evidence type="ECO:0000256" key="5">
    <source>
        <dbReference type="HAMAP-Rule" id="MF_00014"/>
    </source>
</evidence>
<comment type="function">
    <text evidence="5">An accessory protein needed during the final step in the assembly of 30S ribosomal subunit, possibly for assembly of the head region. Essential for efficient processing of 16S rRNA. May be needed both before and after RbfA during the maturation of 16S rRNA. It has affinity for free ribosomal 30S subunits but not for 70S ribosomes.</text>
</comment>
<keyword evidence="2 5" id="KW-0690">Ribosome biogenesis</keyword>
<dbReference type="STRING" id="1184267.A11Q_1256"/>
<evidence type="ECO:0000256" key="2">
    <source>
        <dbReference type="ARBA" id="ARBA00022517"/>
    </source>
</evidence>
<dbReference type="GO" id="GO:0043022">
    <property type="term" value="F:ribosome binding"/>
    <property type="evidence" value="ECO:0007669"/>
    <property type="project" value="InterPro"/>
</dbReference>
<comment type="domain">
    <text evidence="5">The PRC barrel domain binds ribosomal protein uS19.</text>
</comment>
<dbReference type="GO" id="GO:0042274">
    <property type="term" value="P:ribosomal small subunit biogenesis"/>
    <property type="evidence" value="ECO:0007669"/>
    <property type="project" value="UniProtKB-UniRule"/>
</dbReference>
<dbReference type="KEGG" id="bex:A11Q_1256"/>
<reference evidence="8 9" key="1">
    <citation type="journal article" date="2013" name="ISME J.">
        <title>By their genes ye shall know them: genomic signatures of predatory bacteria.</title>
        <authorList>
            <person name="Pasternak Z."/>
            <person name="Pietrokovski S."/>
            <person name="Rotem O."/>
            <person name="Gophna U."/>
            <person name="Lurie-Weinberger M.N."/>
            <person name="Jurkevitch E."/>
        </authorList>
    </citation>
    <scope>NUCLEOTIDE SEQUENCE [LARGE SCALE GENOMIC DNA]</scope>
    <source>
        <strain evidence="8 9">JSS</strain>
    </source>
</reference>
<dbReference type="GO" id="GO:0006364">
    <property type="term" value="P:rRNA processing"/>
    <property type="evidence" value="ECO:0007669"/>
    <property type="project" value="UniProtKB-UniRule"/>
</dbReference>
<evidence type="ECO:0000256" key="3">
    <source>
        <dbReference type="ARBA" id="ARBA00022552"/>
    </source>
</evidence>
<dbReference type="GO" id="GO:0005737">
    <property type="term" value="C:cytoplasm"/>
    <property type="evidence" value="ECO:0007669"/>
    <property type="project" value="UniProtKB-SubCell"/>
</dbReference>
<dbReference type="EMBL" id="CP003537">
    <property type="protein sequence ID" value="AGH95472.1"/>
    <property type="molecule type" value="Genomic_DNA"/>
</dbReference>
<dbReference type="PANTHER" id="PTHR33692">
    <property type="entry name" value="RIBOSOME MATURATION FACTOR RIMM"/>
    <property type="match status" value="1"/>
</dbReference>
<dbReference type="InterPro" id="IPR011033">
    <property type="entry name" value="PRC_barrel-like_sf"/>
</dbReference>
<feature type="domain" description="Ribosome maturation factor RimM PRC barrel" evidence="7">
    <location>
        <begin position="108"/>
        <end position="172"/>
    </location>
</feature>
<dbReference type="OrthoDB" id="5292540at2"/>
<dbReference type="InterPro" id="IPR036976">
    <property type="entry name" value="RimM_N_sf"/>
</dbReference>
<keyword evidence="1 5" id="KW-0963">Cytoplasm</keyword>
<dbReference type="InterPro" id="IPR056792">
    <property type="entry name" value="PRC_RimM"/>
</dbReference>
<proteinExistence type="inferred from homology"/>
<evidence type="ECO:0000259" key="6">
    <source>
        <dbReference type="Pfam" id="PF01782"/>
    </source>
</evidence>
<dbReference type="HAMAP" id="MF_00014">
    <property type="entry name" value="Ribosome_mat_RimM"/>
    <property type="match status" value="1"/>
</dbReference>
<dbReference type="HOGENOM" id="CLU_077636_0_0_7"/>
<dbReference type="eggNOG" id="COG0806">
    <property type="taxonomic scope" value="Bacteria"/>
</dbReference>
<dbReference type="GO" id="GO:0005840">
    <property type="term" value="C:ribosome"/>
    <property type="evidence" value="ECO:0007669"/>
    <property type="project" value="InterPro"/>
</dbReference>
<dbReference type="InterPro" id="IPR009000">
    <property type="entry name" value="Transl_B-barrel_sf"/>
</dbReference>
<keyword evidence="3 5" id="KW-0698">rRNA processing</keyword>
<dbReference type="Pfam" id="PF01782">
    <property type="entry name" value="RimM"/>
    <property type="match status" value="1"/>
</dbReference>
<feature type="domain" description="RimM N-terminal" evidence="6">
    <location>
        <begin position="12"/>
        <end position="92"/>
    </location>
</feature>
<comment type="subcellular location">
    <subcellularLocation>
        <location evidence="5">Cytoplasm</location>
    </subcellularLocation>
</comment>
<dbReference type="InterPro" id="IPR011961">
    <property type="entry name" value="RimM"/>
</dbReference>
<dbReference type="AlphaFoldDB" id="M4V7X0"/>
<evidence type="ECO:0000313" key="8">
    <source>
        <dbReference type="EMBL" id="AGH95472.1"/>
    </source>
</evidence>
<gene>
    <name evidence="5" type="primary">rimM</name>
    <name evidence="8" type="ORF">A11Q_1256</name>
</gene>
<dbReference type="Gene3D" id="2.30.30.240">
    <property type="entry name" value="PRC-barrel domain"/>
    <property type="match status" value="1"/>
</dbReference>
<dbReference type="Pfam" id="PF24986">
    <property type="entry name" value="PRC_RimM"/>
    <property type="match status" value="1"/>
</dbReference>
<dbReference type="InterPro" id="IPR002676">
    <property type="entry name" value="RimM_N"/>
</dbReference>
<accession>M4V7X0</accession>
<keyword evidence="4 5" id="KW-0143">Chaperone</keyword>
<name>M4V7X0_9BACT</name>
<dbReference type="RefSeq" id="WP_015469962.1">
    <property type="nucleotide sequence ID" value="NC_020813.1"/>
</dbReference>
<protein>
    <recommendedName>
        <fullName evidence="5">Ribosome maturation factor RimM</fullName>
    </recommendedName>
</protein>
<sequence length="178" mass="20072">MAELNQKECVHVGKVMDAHGIRGDLYILIFSGDVSWGSKLKQLALKRSDEQQSFDIQKVKSFKKGFIVKLAGFDDRNRAEEFKGAEVWVPEDLFVAQQGESLYLREVLNFTVKDEHLGPIGQVESFSSNGIQDLLVVQAADSSVYEIPFVEDFVVAIDYEQQTILMSLPEGLLEINRD</sequence>
<organism evidence="8 9">
    <name type="scientific">Pseudobdellovibrio exovorus JSS</name>
    <dbReference type="NCBI Taxonomy" id="1184267"/>
    <lineage>
        <taxon>Bacteria</taxon>
        <taxon>Pseudomonadati</taxon>
        <taxon>Bdellovibrionota</taxon>
        <taxon>Bdellovibrionia</taxon>
        <taxon>Bdellovibrionales</taxon>
        <taxon>Pseudobdellovibrionaceae</taxon>
        <taxon>Pseudobdellovibrio</taxon>
    </lineage>
</organism>
<evidence type="ECO:0000313" key="9">
    <source>
        <dbReference type="Proteomes" id="UP000012040"/>
    </source>
</evidence>
<comment type="subunit">
    <text evidence="5">Binds ribosomal protein uS19.</text>
</comment>
<evidence type="ECO:0000256" key="1">
    <source>
        <dbReference type="ARBA" id="ARBA00022490"/>
    </source>
</evidence>
<comment type="similarity">
    <text evidence="5">Belongs to the RimM family.</text>
</comment>
<keyword evidence="9" id="KW-1185">Reference proteome</keyword>
<dbReference type="Proteomes" id="UP000012040">
    <property type="component" value="Chromosome"/>
</dbReference>
<dbReference type="NCBIfam" id="TIGR02273">
    <property type="entry name" value="16S_RimM"/>
    <property type="match status" value="1"/>
</dbReference>
<dbReference type="SUPFAM" id="SSF50447">
    <property type="entry name" value="Translation proteins"/>
    <property type="match status" value="1"/>
</dbReference>
<dbReference type="PATRIC" id="fig|1184267.3.peg.1273"/>
<evidence type="ECO:0000259" key="7">
    <source>
        <dbReference type="Pfam" id="PF24986"/>
    </source>
</evidence>
<dbReference type="Gene3D" id="2.40.30.60">
    <property type="entry name" value="RimM"/>
    <property type="match status" value="1"/>
</dbReference>
<dbReference type="PANTHER" id="PTHR33692:SF1">
    <property type="entry name" value="RIBOSOME MATURATION FACTOR RIMM"/>
    <property type="match status" value="1"/>
</dbReference>
<dbReference type="SUPFAM" id="SSF50346">
    <property type="entry name" value="PRC-barrel domain"/>
    <property type="match status" value="1"/>
</dbReference>